<organism evidence="2 3">
    <name type="scientific">Rhizobium grahamii</name>
    <dbReference type="NCBI Taxonomy" id="1120045"/>
    <lineage>
        <taxon>Bacteria</taxon>
        <taxon>Pseudomonadati</taxon>
        <taxon>Pseudomonadota</taxon>
        <taxon>Alphaproteobacteria</taxon>
        <taxon>Hyphomicrobiales</taxon>
        <taxon>Rhizobiaceae</taxon>
        <taxon>Rhizobium/Agrobacterium group</taxon>
        <taxon>Rhizobium</taxon>
    </lineage>
</organism>
<accession>A0A5Q0CF06</accession>
<proteinExistence type="predicted"/>
<evidence type="ECO:0000313" key="3">
    <source>
        <dbReference type="Proteomes" id="UP000326881"/>
    </source>
</evidence>
<keyword evidence="3" id="KW-1185">Reference proteome</keyword>
<name>A0A5Q0CF06_9HYPH</name>
<dbReference type="Proteomes" id="UP000326881">
    <property type="component" value="Plasmid unnamed"/>
</dbReference>
<protein>
    <submittedName>
        <fullName evidence="2">Uncharacterized protein</fullName>
    </submittedName>
</protein>
<sequence length="199" mass="22374">MSQNENPCALFTPSSSRNRQNGQTIDAALAQQRGKEARRTAPATHQGAVQESARHPPSRMLARGPPVSAMADRSEESGDRNNVYEVWLCMEKRFLMIYESEVASLLDKTRGVEALLCTGQHTTQTIRVAQQNATNHVFSLMVVFARKALEAGLGVQEAYEEFEELLDEMNEGVEQFERLYLPKFSTFKSAMIGRPRKHN</sequence>
<gene>
    <name evidence="2" type="ORF">FZ934_20180</name>
</gene>
<dbReference type="KEGG" id="rgr:FZ934_20180"/>
<evidence type="ECO:0000313" key="2">
    <source>
        <dbReference type="EMBL" id="QFY62700.1"/>
    </source>
</evidence>
<evidence type="ECO:0000256" key="1">
    <source>
        <dbReference type="SAM" id="MobiDB-lite"/>
    </source>
</evidence>
<reference evidence="2 3" key="1">
    <citation type="submission" date="2019-08" db="EMBL/GenBank/DDBJ databases">
        <title>Prosopis cineraria nodule microbiome.</title>
        <authorList>
            <person name="Ali R."/>
            <person name="Chaluvadi S.R."/>
            <person name="Wang X."/>
        </authorList>
    </citation>
    <scope>NUCLEOTIDE SEQUENCE [LARGE SCALE GENOMIC DNA]</scope>
    <source>
        <strain evidence="2 3">BG7</strain>
        <plasmid evidence="2 3">unnamed</plasmid>
    </source>
</reference>
<dbReference type="EMBL" id="CP043499">
    <property type="protein sequence ID" value="QFY62700.1"/>
    <property type="molecule type" value="Genomic_DNA"/>
</dbReference>
<dbReference type="RefSeq" id="WP_153272688.1">
    <property type="nucleotide sequence ID" value="NZ_CP043499.1"/>
</dbReference>
<feature type="compositionally biased region" description="Polar residues" evidence="1">
    <location>
        <begin position="1"/>
        <end position="24"/>
    </location>
</feature>
<feature type="region of interest" description="Disordered" evidence="1">
    <location>
        <begin position="1"/>
        <end position="76"/>
    </location>
</feature>
<dbReference type="AlphaFoldDB" id="A0A5Q0CF06"/>
<geneLocation type="plasmid" evidence="2 3">
    <name>unnamed</name>
</geneLocation>
<keyword evidence="2" id="KW-0614">Plasmid</keyword>